<feature type="domain" description="DUF8054" evidence="2">
    <location>
        <begin position="12"/>
        <end position="88"/>
    </location>
</feature>
<proteinExistence type="predicted"/>
<reference evidence="5" key="2">
    <citation type="submission" date="2022-02" db="EMBL/GenBank/DDBJ databases">
        <authorList>
            <person name="Elcheninov A.G."/>
            <person name="Sorokin D.Y."/>
            <person name="Kublanov I.V."/>
        </authorList>
    </citation>
    <scope>NUCLEOTIDE SEQUENCE</scope>
    <source>
        <strain evidence="5">AArc-St2</strain>
    </source>
</reference>
<keyword evidence="6" id="KW-1185">Reference proteome</keyword>
<accession>A0AAE3K993</accession>
<keyword evidence="1" id="KW-0472">Membrane</keyword>
<feature type="domain" description="DUF8054" evidence="3">
    <location>
        <begin position="221"/>
        <end position="260"/>
    </location>
</feature>
<gene>
    <name evidence="5" type="ORF">AArcSt2_12845</name>
</gene>
<dbReference type="Pfam" id="PF26237">
    <property type="entry name" value="DUF8054_C"/>
    <property type="match status" value="1"/>
</dbReference>
<evidence type="ECO:0000259" key="3">
    <source>
        <dbReference type="Pfam" id="PF26237"/>
    </source>
</evidence>
<evidence type="ECO:0000313" key="6">
    <source>
        <dbReference type="Proteomes" id="UP001203207"/>
    </source>
</evidence>
<name>A0AAE3K993_9EURY</name>
<evidence type="ECO:0000259" key="2">
    <source>
        <dbReference type="Pfam" id="PF26236"/>
    </source>
</evidence>
<dbReference type="InterPro" id="IPR058675">
    <property type="entry name" value="DUF8054_C"/>
</dbReference>
<dbReference type="InterPro" id="IPR058775">
    <property type="entry name" value="DUF8054_M"/>
</dbReference>
<dbReference type="RefSeq" id="WP_250585213.1">
    <property type="nucleotide sequence ID" value="NZ_JAKRVX010000006.1"/>
</dbReference>
<protein>
    <submittedName>
        <fullName evidence="5">Uncharacterized protein</fullName>
    </submittedName>
</protein>
<evidence type="ECO:0000256" key="1">
    <source>
        <dbReference type="SAM" id="Phobius"/>
    </source>
</evidence>
<dbReference type="Proteomes" id="UP001203207">
    <property type="component" value="Unassembled WGS sequence"/>
</dbReference>
<reference evidence="5" key="1">
    <citation type="journal article" date="2022" name="Syst. Appl. Microbiol.">
        <title>Natronocalculus amylovorans gen. nov., sp. nov., and Natranaeroarchaeum aerophilus sp. nov., dominant culturable amylolytic natronoarchaea from hypersaline soda lakes in southwestern Siberia.</title>
        <authorList>
            <person name="Sorokin D.Y."/>
            <person name="Elcheninov A.G."/>
            <person name="Khizhniak T.V."/>
            <person name="Koenen M."/>
            <person name="Bale N.J."/>
            <person name="Damste J.S.S."/>
            <person name="Kublanov I.V."/>
        </authorList>
    </citation>
    <scope>NUCLEOTIDE SEQUENCE</scope>
    <source>
        <strain evidence="5">AArc-St2</strain>
    </source>
</reference>
<dbReference type="Pfam" id="PF26236">
    <property type="entry name" value="DUF8054_N"/>
    <property type="match status" value="1"/>
</dbReference>
<dbReference type="Pfam" id="PF26238">
    <property type="entry name" value="DUF8054_M"/>
    <property type="match status" value="1"/>
</dbReference>
<keyword evidence="1" id="KW-1133">Transmembrane helix</keyword>
<dbReference type="EMBL" id="JAKRVX010000006">
    <property type="protein sequence ID" value="MCL9817828.1"/>
    <property type="molecule type" value="Genomic_DNA"/>
</dbReference>
<comment type="caution">
    <text evidence="5">The sequence shown here is derived from an EMBL/GenBank/DDBJ whole genome shotgun (WGS) entry which is preliminary data.</text>
</comment>
<sequence length="277" mass="31184">MFQRAHELVTVTKDPQYTGANRCFPCTVVNLIIAATIATLLGVFVPSLGLVFFAFAVATIWLRGYLIPGTPELTKQYFPEWLLRWFGKAPPKPTAADVDPGEYLQQHAFIVEDEAIDDLVINPIIKEDWWVRVADLSAEQSDKAALSQFSDLPASELTLGWEDDAYVARIDEERIGSWESRSAFVADMAAHRVFASQTTDWDRLFVAQRAEIVGAFRLFIEQCPTCEGTVTMDQDVVESCCFRYDVIAGTCQGCGDRLFELRVDLEQEQEQEQPIDV</sequence>
<dbReference type="InterPro" id="IPR058674">
    <property type="entry name" value="DUF8054_N"/>
</dbReference>
<feature type="transmembrane region" description="Helical" evidence="1">
    <location>
        <begin position="31"/>
        <end position="62"/>
    </location>
</feature>
<feature type="domain" description="DUF8054" evidence="4">
    <location>
        <begin position="99"/>
        <end position="218"/>
    </location>
</feature>
<dbReference type="AlphaFoldDB" id="A0AAE3K993"/>
<evidence type="ECO:0000259" key="4">
    <source>
        <dbReference type="Pfam" id="PF26238"/>
    </source>
</evidence>
<organism evidence="5 6">
    <name type="scientific">Natronocalculus amylovorans</name>
    <dbReference type="NCBI Taxonomy" id="2917812"/>
    <lineage>
        <taxon>Archaea</taxon>
        <taxon>Methanobacteriati</taxon>
        <taxon>Methanobacteriota</taxon>
        <taxon>Stenosarchaea group</taxon>
        <taxon>Halobacteria</taxon>
        <taxon>Halobacteriales</taxon>
        <taxon>Haloferacaceae</taxon>
        <taxon>Natronocalculus</taxon>
    </lineage>
</organism>
<evidence type="ECO:0000313" key="5">
    <source>
        <dbReference type="EMBL" id="MCL9817828.1"/>
    </source>
</evidence>
<keyword evidence="1" id="KW-0812">Transmembrane</keyword>